<feature type="compositionally biased region" description="Polar residues" evidence="1">
    <location>
        <begin position="363"/>
        <end position="373"/>
    </location>
</feature>
<dbReference type="InterPro" id="IPR006439">
    <property type="entry name" value="HAD-SF_hydro_IA"/>
</dbReference>
<dbReference type="SFLD" id="SFLDS00003">
    <property type="entry name" value="Haloacid_Dehalogenase"/>
    <property type="match status" value="1"/>
</dbReference>
<protein>
    <submittedName>
        <fullName evidence="2">Uncharacterized protein</fullName>
    </submittedName>
</protein>
<dbReference type="OrthoDB" id="2012566at2759"/>
<feature type="compositionally biased region" description="Low complexity" evidence="1">
    <location>
        <begin position="178"/>
        <end position="206"/>
    </location>
</feature>
<accession>A0A388MCB8</accession>
<dbReference type="Gene3D" id="3.40.50.1000">
    <property type="entry name" value="HAD superfamily/HAD-like"/>
    <property type="match status" value="1"/>
</dbReference>
<feature type="region of interest" description="Disordered" evidence="1">
    <location>
        <begin position="568"/>
        <end position="699"/>
    </location>
</feature>
<dbReference type="SFLD" id="SFLDG01129">
    <property type="entry name" value="C1.5:_HAD__Beta-PGM__Phosphata"/>
    <property type="match status" value="1"/>
</dbReference>
<dbReference type="NCBIfam" id="TIGR01509">
    <property type="entry name" value="HAD-SF-IA-v3"/>
    <property type="match status" value="1"/>
</dbReference>
<feature type="compositionally biased region" description="Acidic residues" evidence="1">
    <location>
        <begin position="595"/>
        <end position="614"/>
    </location>
</feature>
<dbReference type="CDD" id="cd02603">
    <property type="entry name" value="HAD_sEH-N_like"/>
    <property type="match status" value="1"/>
</dbReference>
<name>A0A388MCB8_CHABU</name>
<dbReference type="InterPro" id="IPR023214">
    <property type="entry name" value="HAD_sf"/>
</dbReference>
<feature type="compositionally biased region" description="Basic residues" evidence="1">
    <location>
        <begin position="349"/>
        <end position="361"/>
    </location>
</feature>
<dbReference type="Proteomes" id="UP000265515">
    <property type="component" value="Unassembled WGS sequence"/>
</dbReference>
<evidence type="ECO:0000313" key="3">
    <source>
        <dbReference type="Proteomes" id="UP000265515"/>
    </source>
</evidence>
<feature type="region of interest" description="Disordered" evidence="1">
    <location>
        <begin position="336"/>
        <end position="390"/>
    </location>
</feature>
<dbReference type="EMBL" id="BFEA01001017">
    <property type="protein sequence ID" value="GBG92210.1"/>
    <property type="molecule type" value="Genomic_DNA"/>
</dbReference>
<keyword evidence="3" id="KW-1185">Reference proteome</keyword>
<feature type="compositionally biased region" description="Basic and acidic residues" evidence="1">
    <location>
        <begin position="444"/>
        <end position="460"/>
    </location>
</feature>
<gene>
    <name evidence="2" type="ORF">CBR_g54655</name>
</gene>
<feature type="compositionally biased region" description="Polar residues" evidence="1">
    <location>
        <begin position="647"/>
        <end position="657"/>
    </location>
</feature>
<dbReference type="AlphaFoldDB" id="A0A388MCB8"/>
<dbReference type="Pfam" id="PF00702">
    <property type="entry name" value="Hydrolase"/>
    <property type="match status" value="1"/>
</dbReference>
<reference evidence="2 3" key="1">
    <citation type="journal article" date="2018" name="Cell">
        <title>The Chara Genome: Secondary Complexity and Implications for Plant Terrestrialization.</title>
        <authorList>
            <person name="Nishiyama T."/>
            <person name="Sakayama H."/>
            <person name="Vries J.D."/>
            <person name="Buschmann H."/>
            <person name="Saint-Marcoux D."/>
            <person name="Ullrich K.K."/>
            <person name="Haas F.B."/>
            <person name="Vanderstraeten L."/>
            <person name="Becker D."/>
            <person name="Lang D."/>
            <person name="Vosolsobe S."/>
            <person name="Rombauts S."/>
            <person name="Wilhelmsson P.K.I."/>
            <person name="Janitza P."/>
            <person name="Kern R."/>
            <person name="Heyl A."/>
            <person name="Rumpler F."/>
            <person name="Villalobos L.I.A.C."/>
            <person name="Clay J.M."/>
            <person name="Skokan R."/>
            <person name="Toyoda A."/>
            <person name="Suzuki Y."/>
            <person name="Kagoshima H."/>
            <person name="Schijlen E."/>
            <person name="Tajeshwar N."/>
            <person name="Catarino B."/>
            <person name="Hetherington A.J."/>
            <person name="Saltykova A."/>
            <person name="Bonnot C."/>
            <person name="Breuninger H."/>
            <person name="Symeonidi A."/>
            <person name="Radhakrishnan G.V."/>
            <person name="Van Nieuwerburgh F."/>
            <person name="Deforce D."/>
            <person name="Chang C."/>
            <person name="Karol K.G."/>
            <person name="Hedrich R."/>
            <person name="Ulvskov P."/>
            <person name="Glockner G."/>
            <person name="Delwiche C.F."/>
            <person name="Petrasek J."/>
            <person name="Van de Peer Y."/>
            <person name="Friml J."/>
            <person name="Beilby M."/>
            <person name="Dolan L."/>
            <person name="Kohara Y."/>
            <person name="Sugano S."/>
            <person name="Fujiyama A."/>
            <person name="Delaux P.-M."/>
            <person name="Quint M."/>
            <person name="TheiBen G."/>
            <person name="Hagemann M."/>
            <person name="Harholt J."/>
            <person name="Dunand C."/>
            <person name="Zachgo S."/>
            <person name="Langdale J."/>
            <person name="Maumus F."/>
            <person name="Straeten D.V.D."/>
            <person name="Gould S.B."/>
            <person name="Rensing S.A."/>
        </authorList>
    </citation>
    <scope>NUCLEOTIDE SEQUENCE [LARGE SCALE GENOMIC DNA]</scope>
    <source>
        <strain evidence="2 3">S276</strain>
    </source>
</reference>
<dbReference type="PANTHER" id="PTHR43611:SF3">
    <property type="entry name" value="FLAVIN MONONUCLEOTIDE HYDROLASE 1, CHLOROPLATIC"/>
    <property type="match status" value="1"/>
</dbReference>
<proteinExistence type="predicted"/>
<evidence type="ECO:0000313" key="2">
    <source>
        <dbReference type="EMBL" id="GBG92210.1"/>
    </source>
</evidence>
<feature type="compositionally biased region" description="Basic and acidic residues" evidence="1">
    <location>
        <begin position="633"/>
        <end position="642"/>
    </location>
</feature>
<feature type="region of interest" description="Disordered" evidence="1">
    <location>
        <begin position="418"/>
        <end position="473"/>
    </location>
</feature>
<feature type="region of interest" description="Disordered" evidence="1">
    <location>
        <begin position="178"/>
        <end position="209"/>
    </location>
</feature>
<organism evidence="2 3">
    <name type="scientific">Chara braunii</name>
    <name type="common">Braun's stonewort</name>
    <dbReference type="NCBI Taxonomy" id="69332"/>
    <lineage>
        <taxon>Eukaryota</taxon>
        <taxon>Viridiplantae</taxon>
        <taxon>Streptophyta</taxon>
        <taxon>Charophyceae</taxon>
        <taxon>Charales</taxon>
        <taxon>Characeae</taxon>
        <taxon>Chara</taxon>
    </lineage>
</organism>
<comment type="caution">
    <text evidence="2">The sequence shown here is derived from an EMBL/GenBank/DDBJ whole genome shotgun (WGS) entry which is preliminary data.</text>
</comment>
<feature type="compositionally biased region" description="Basic and acidic residues" evidence="1">
    <location>
        <begin position="615"/>
        <end position="624"/>
    </location>
</feature>
<feature type="compositionally biased region" description="Basic and acidic residues" evidence="1">
    <location>
        <begin position="676"/>
        <end position="698"/>
    </location>
</feature>
<dbReference type="STRING" id="69332.A0A388MCB8"/>
<dbReference type="PANTHER" id="PTHR43611">
    <property type="entry name" value="ALPHA-D-GLUCOSE 1-PHOSPHATE PHOSPHATASE"/>
    <property type="match status" value="1"/>
</dbReference>
<dbReference type="InterPro" id="IPR036412">
    <property type="entry name" value="HAD-like_sf"/>
</dbReference>
<dbReference type="SUPFAM" id="SSF56784">
    <property type="entry name" value="HAD-like"/>
    <property type="match status" value="1"/>
</dbReference>
<dbReference type="Gramene" id="GBG92210">
    <property type="protein sequence ID" value="GBG92210"/>
    <property type="gene ID" value="CBR_g54655"/>
</dbReference>
<sequence length="913" mass="101188">MNHLMITCSIQSNQLTIKSYPNEINSYPYQIDTHGGRTSTNRVKITGHRERSSADNAAVGTFITATNNDEEGEELSKNRKREKGGKTADSARRRRFQTTTTIRQEFPAEQQRSFPPSLLSFSSVLPHRYTATEDRSCACLAGSLSPFAAVCRRLPPFGPVCRRLPPCAAVLTTLTAVSSSRQRTGHHSSSTSSSSCRTQQQPQKQQLDAATWQVPVIRLRWQDDHLSRDWDRDGGGHDYEILGSRPALENGRGYLRTAGGAAAIRVWRKRADVLTTDQRDDTCQKDDDAGRQRGFGGINDEIQYVDGVGIEEEKCVTRAAGAAGVVKGRHVVGGGQEKAQHTWLSSRQRSPRRVSGPKRGRSFMTSGHVASSRRQARVVSTDWSGSGRVSVPGHVSTSTTHVHSLLGVGDLAAAPQRETGHVSLSSSWKERSGSRDLMMIGTRMRQDGRGRDEEEQEGRGGGRGSETVVDAYDGPSVSIRPKAAIAMEMRNDDEVEEPGPLDTKIAMTTTKTTTTTGLFVVCKDDAKQQGGPAVDCHVEEMEMDWQMGDRDRVAASTGAAALLAVPTSSSWPRGHHACFAPESGYDDNRGAAVDDDKDDDDDDDEEEEEEENDDDMVRMMEEMRSSGYGGGECRAERDDVDNGRASVATTTSPSSNGVPRGERRREEMEQEEEGGEKERRRGEREGGREGEGEREGSVREIGTALETRPGTSSWGEQPPVLLFDVMDTLVRDPYYEDMPRFFGMPMQQLQEAKHPTAWIEFEKGLITEEELFRKFFKDGRPVDVQGLKRCVYQGYEWLDGCEGILQRLKGLGYCMHALSNYPIWYQMIDEKLQLSRYLEWTFVSCRTGVLKPDAKAYHDAAVTLGLLPSQCIFVDDRRKNVEAAIQVGMAGILFRSSVQLEEDLCRLGVSISQ</sequence>
<evidence type="ECO:0000256" key="1">
    <source>
        <dbReference type="SAM" id="MobiDB-lite"/>
    </source>
</evidence>
<feature type="region of interest" description="Disordered" evidence="1">
    <location>
        <begin position="63"/>
        <end position="92"/>
    </location>
</feature>